<keyword evidence="4" id="KW-1185">Reference proteome</keyword>
<evidence type="ECO:0008006" key="5">
    <source>
        <dbReference type="Google" id="ProtNLM"/>
    </source>
</evidence>
<evidence type="ECO:0000259" key="2">
    <source>
        <dbReference type="Pfam" id="PF17172"/>
    </source>
</evidence>
<evidence type="ECO:0000313" key="3">
    <source>
        <dbReference type="EMBL" id="KAF2858201.1"/>
    </source>
</evidence>
<dbReference type="InterPro" id="IPR012336">
    <property type="entry name" value="Thioredoxin-like_fold"/>
</dbReference>
<dbReference type="InterPro" id="IPR036282">
    <property type="entry name" value="Glutathione-S-Trfase_C_sf"/>
</dbReference>
<evidence type="ECO:0000259" key="1">
    <source>
        <dbReference type="Pfam" id="PF17171"/>
    </source>
</evidence>
<dbReference type="InterPro" id="IPR033468">
    <property type="entry name" value="Metaxin_GST"/>
</dbReference>
<evidence type="ECO:0000313" key="4">
    <source>
        <dbReference type="Proteomes" id="UP000799421"/>
    </source>
</evidence>
<feature type="domain" description="Thioredoxin-like fold" evidence="2">
    <location>
        <begin position="68"/>
        <end position="157"/>
    </location>
</feature>
<feature type="domain" description="Metaxin glutathione S-transferase" evidence="1">
    <location>
        <begin position="211"/>
        <end position="277"/>
    </location>
</feature>
<accession>A0A6A7BSI3</accession>
<organism evidence="3 4">
    <name type="scientific">Piedraia hortae CBS 480.64</name>
    <dbReference type="NCBI Taxonomy" id="1314780"/>
    <lineage>
        <taxon>Eukaryota</taxon>
        <taxon>Fungi</taxon>
        <taxon>Dikarya</taxon>
        <taxon>Ascomycota</taxon>
        <taxon>Pezizomycotina</taxon>
        <taxon>Dothideomycetes</taxon>
        <taxon>Dothideomycetidae</taxon>
        <taxon>Capnodiales</taxon>
        <taxon>Piedraiaceae</taxon>
        <taxon>Piedraia</taxon>
    </lineage>
</organism>
<proteinExistence type="predicted"/>
<gene>
    <name evidence="3" type="ORF">K470DRAFT_221708</name>
</gene>
<dbReference type="SUPFAM" id="SSF47616">
    <property type="entry name" value="GST C-terminal domain-like"/>
    <property type="match status" value="1"/>
</dbReference>
<dbReference type="PANTHER" id="PTHR12289">
    <property type="entry name" value="METAXIN RELATED"/>
    <property type="match status" value="1"/>
</dbReference>
<dbReference type="Pfam" id="PF17172">
    <property type="entry name" value="GST_N_4"/>
    <property type="match status" value="1"/>
</dbReference>
<dbReference type="EMBL" id="MU006015">
    <property type="protein sequence ID" value="KAF2858201.1"/>
    <property type="molecule type" value="Genomic_DNA"/>
</dbReference>
<name>A0A6A7BSI3_9PEZI</name>
<dbReference type="GO" id="GO:0001401">
    <property type="term" value="C:SAM complex"/>
    <property type="evidence" value="ECO:0007669"/>
    <property type="project" value="TreeGrafter"/>
</dbReference>
<dbReference type="GO" id="GO:0007005">
    <property type="term" value="P:mitochondrion organization"/>
    <property type="evidence" value="ECO:0007669"/>
    <property type="project" value="TreeGrafter"/>
</dbReference>
<dbReference type="OrthoDB" id="198787at2759"/>
<sequence length="296" mass="33213">MTQPLETRQSTGIWSTPAPLKRLFDQLPLATYPANSLPTRAPRDRGQSVLHVFTTDDDARDGRPSFNPACLKWQTYLKFAQVEFRTVASSNHASPSGSLPFLLPSAGSEWQDAVVAGNKMHKWTGLDRERGSSHATHSSLIDNWLRKAWLFQLYLKPGNAAVCHRLYVAPCSSNPLVQLAIAHNLRNAAEAELINSCASHTLAEEELMQDADEAFNSLETLLGQQKYFSGTDTPDLMDASVFAYTHLLRSNAMQWQDNILGDMLTRYPGLVRHQERVMSEYFQCQRGPTPITWSCF</sequence>
<reference evidence="3" key="1">
    <citation type="journal article" date="2020" name="Stud. Mycol.">
        <title>101 Dothideomycetes genomes: a test case for predicting lifestyles and emergence of pathogens.</title>
        <authorList>
            <person name="Haridas S."/>
            <person name="Albert R."/>
            <person name="Binder M."/>
            <person name="Bloem J."/>
            <person name="Labutti K."/>
            <person name="Salamov A."/>
            <person name="Andreopoulos B."/>
            <person name="Baker S."/>
            <person name="Barry K."/>
            <person name="Bills G."/>
            <person name="Bluhm B."/>
            <person name="Cannon C."/>
            <person name="Castanera R."/>
            <person name="Culley D."/>
            <person name="Daum C."/>
            <person name="Ezra D."/>
            <person name="Gonzalez J."/>
            <person name="Henrissat B."/>
            <person name="Kuo A."/>
            <person name="Liang C."/>
            <person name="Lipzen A."/>
            <person name="Lutzoni F."/>
            <person name="Magnuson J."/>
            <person name="Mondo S."/>
            <person name="Nolan M."/>
            <person name="Ohm R."/>
            <person name="Pangilinan J."/>
            <person name="Park H.-J."/>
            <person name="Ramirez L."/>
            <person name="Alfaro M."/>
            <person name="Sun H."/>
            <person name="Tritt A."/>
            <person name="Yoshinaga Y."/>
            <person name="Zwiers L.-H."/>
            <person name="Turgeon B."/>
            <person name="Goodwin S."/>
            <person name="Spatafora J."/>
            <person name="Crous P."/>
            <person name="Grigoriev I."/>
        </authorList>
    </citation>
    <scope>NUCLEOTIDE SEQUENCE</scope>
    <source>
        <strain evidence="3">CBS 480.64</strain>
    </source>
</reference>
<dbReference type="AlphaFoldDB" id="A0A6A7BSI3"/>
<dbReference type="InterPro" id="IPR050931">
    <property type="entry name" value="Mito_Protein_Transport_Metaxin"/>
</dbReference>
<protein>
    <recommendedName>
        <fullName evidence="5">Mitochondrial outer membrane protein</fullName>
    </recommendedName>
</protein>
<dbReference type="Proteomes" id="UP000799421">
    <property type="component" value="Unassembled WGS sequence"/>
</dbReference>
<dbReference type="PANTHER" id="PTHR12289:SF44">
    <property type="entry name" value="OUTER MEMBRANE PROTEIN (SAM35), PUTATIVE (AFU_ORTHOLOGUE AFUA_1G13180)-RELATED"/>
    <property type="match status" value="1"/>
</dbReference>
<dbReference type="Pfam" id="PF17171">
    <property type="entry name" value="GST_C_6"/>
    <property type="match status" value="1"/>
</dbReference>